<dbReference type="PROSITE" id="PS01180">
    <property type="entry name" value="CUB"/>
    <property type="match status" value="1"/>
</dbReference>
<keyword evidence="1" id="KW-0677">Repeat</keyword>
<comment type="caution">
    <text evidence="3">Lacks conserved residue(s) required for the propagation of feature annotation.</text>
</comment>
<dbReference type="EMBL" id="REGN01002377">
    <property type="protein sequence ID" value="RNA28518.1"/>
    <property type="molecule type" value="Genomic_DNA"/>
</dbReference>
<organism evidence="5 6">
    <name type="scientific">Brachionus plicatilis</name>
    <name type="common">Marine rotifer</name>
    <name type="synonym">Brachionus muelleri</name>
    <dbReference type="NCBI Taxonomy" id="10195"/>
    <lineage>
        <taxon>Eukaryota</taxon>
        <taxon>Metazoa</taxon>
        <taxon>Spiralia</taxon>
        <taxon>Gnathifera</taxon>
        <taxon>Rotifera</taxon>
        <taxon>Eurotatoria</taxon>
        <taxon>Monogononta</taxon>
        <taxon>Pseudotrocha</taxon>
        <taxon>Ploima</taxon>
        <taxon>Brachionidae</taxon>
        <taxon>Brachionus</taxon>
    </lineage>
</organism>
<evidence type="ECO:0000313" key="5">
    <source>
        <dbReference type="EMBL" id="RNA28518.1"/>
    </source>
</evidence>
<dbReference type="InterPro" id="IPR000859">
    <property type="entry name" value="CUB_dom"/>
</dbReference>
<reference evidence="5 6" key="1">
    <citation type="journal article" date="2018" name="Sci. Rep.">
        <title>Genomic signatures of local adaptation to the degree of environmental predictability in rotifers.</title>
        <authorList>
            <person name="Franch-Gras L."/>
            <person name="Hahn C."/>
            <person name="Garcia-Roger E.M."/>
            <person name="Carmona M.J."/>
            <person name="Serra M."/>
            <person name="Gomez A."/>
        </authorList>
    </citation>
    <scope>NUCLEOTIDE SEQUENCE [LARGE SCALE GENOMIC DNA]</scope>
    <source>
        <strain evidence="5">HYR1</strain>
    </source>
</reference>
<dbReference type="CDD" id="cd00041">
    <property type="entry name" value="CUB"/>
    <property type="match status" value="1"/>
</dbReference>
<dbReference type="Proteomes" id="UP000276133">
    <property type="component" value="Unassembled WGS sequence"/>
</dbReference>
<dbReference type="Gene3D" id="2.60.120.290">
    <property type="entry name" value="Spermadhesin, CUB domain"/>
    <property type="match status" value="2"/>
</dbReference>
<dbReference type="SMART" id="SM00042">
    <property type="entry name" value="CUB"/>
    <property type="match status" value="1"/>
</dbReference>
<proteinExistence type="predicted"/>
<comment type="caution">
    <text evidence="5">The sequence shown here is derived from an EMBL/GenBank/DDBJ whole genome shotgun (WGS) entry which is preliminary data.</text>
</comment>
<dbReference type="STRING" id="10195.A0A3M7RYT5"/>
<evidence type="ECO:0000256" key="2">
    <source>
        <dbReference type="ARBA" id="ARBA00023157"/>
    </source>
</evidence>
<dbReference type="SUPFAM" id="SSF49854">
    <property type="entry name" value="Spermadhesin, CUB domain"/>
    <property type="match status" value="2"/>
</dbReference>
<dbReference type="InterPro" id="IPR035914">
    <property type="entry name" value="Sperma_CUB_dom_sf"/>
</dbReference>
<dbReference type="AlphaFoldDB" id="A0A3M7RYT5"/>
<gene>
    <name evidence="5" type="ORF">BpHYR1_035311</name>
</gene>
<evidence type="ECO:0000313" key="6">
    <source>
        <dbReference type="Proteomes" id="UP000276133"/>
    </source>
</evidence>
<dbReference type="PANTHER" id="PTHR24251">
    <property type="entry name" value="OVOCHYMASE-RELATED"/>
    <property type="match status" value="1"/>
</dbReference>
<keyword evidence="2" id="KW-1015">Disulfide bond</keyword>
<name>A0A3M7RYT5_BRAPC</name>
<dbReference type="OrthoDB" id="9067804at2759"/>
<protein>
    <submittedName>
        <fullName evidence="5">Cubilin</fullName>
    </submittedName>
</protein>
<sequence>MDGFKIKIKKFQLTFTEPRGQIESPELRFRYTNNLNLTYRIETEPNSITFLRFERLSIESFNNTCIDFLEIGSTELAEVPRTICGEDIVEKFVIYSNKIYLKFVTDKSETKSGFSIFYNTIKNVFTEPSGVIKSSDYLVNLTYTITAPEDKIIEVMVDTFEFKKCSLNNTEVVIDPARPPCSQNNDYLLFQNEQGSFDQSLFQKINSNLKNNWIFCGCFRPAKLYLSISNEISIRHVLMERDQNREEPMSHFRLSYQFLPATHSQTKNLRLVQDTVNTGFIGGHLLNIQVPENHHLRLYVALFEKLKKNKIKITDYGKHACEDVLLLAKFLFKKIFEFCHQIAYLKSDLHKIHFKVFPKSSLTRIALKLALTKKSIKSNDFFTDVQFQLIL</sequence>
<evidence type="ECO:0000256" key="1">
    <source>
        <dbReference type="ARBA" id="ARBA00022737"/>
    </source>
</evidence>
<feature type="domain" description="CUB" evidence="4">
    <location>
        <begin position="11"/>
        <end position="121"/>
    </location>
</feature>
<accession>A0A3M7RYT5</accession>
<evidence type="ECO:0000256" key="3">
    <source>
        <dbReference type="PROSITE-ProRule" id="PRU00059"/>
    </source>
</evidence>
<keyword evidence="6" id="KW-1185">Reference proteome</keyword>
<evidence type="ECO:0000259" key="4">
    <source>
        <dbReference type="PROSITE" id="PS01180"/>
    </source>
</evidence>
<dbReference type="Pfam" id="PF00431">
    <property type="entry name" value="CUB"/>
    <property type="match status" value="1"/>
</dbReference>